<dbReference type="EMBL" id="FORP01000023">
    <property type="protein sequence ID" value="SFK52638.1"/>
    <property type="molecule type" value="Genomic_DNA"/>
</dbReference>
<evidence type="ECO:0000313" key="1">
    <source>
        <dbReference type="EMBL" id="SFK52638.1"/>
    </source>
</evidence>
<proteinExistence type="predicted"/>
<gene>
    <name evidence="1" type="ORF">SAMN05421835_12367</name>
</gene>
<dbReference type="Proteomes" id="UP000199025">
    <property type="component" value="Unassembled WGS sequence"/>
</dbReference>
<organism evidence="1 2">
    <name type="scientific">Amycolatopsis sacchari</name>
    <dbReference type="NCBI Taxonomy" id="115433"/>
    <lineage>
        <taxon>Bacteria</taxon>
        <taxon>Bacillati</taxon>
        <taxon>Actinomycetota</taxon>
        <taxon>Actinomycetes</taxon>
        <taxon>Pseudonocardiales</taxon>
        <taxon>Pseudonocardiaceae</taxon>
        <taxon>Amycolatopsis</taxon>
    </lineage>
</organism>
<accession>A0A1I4A8A6</accession>
<dbReference type="AlphaFoldDB" id="A0A1I4A8A6"/>
<dbReference type="RefSeq" id="WP_091513981.1">
    <property type="nucleotide sequence ID" value="NZ_FORP01000023.1"/>
</dbReference>
<name>A0A1I4A8A6_9PSEU</name>
<dbReference type="STRING" id="115433.SAMN05421835_12367"/>
<reference evidence="1 2" key="1">
    <citation type="submission" date="2016-10" db="EMBL/GenBank/DDBJ databases">
        <authorList>
            <person name="de Groot N.N."/>
        </authorList>
    </citation>
    <scope>NUCLEOTIDE SEQUENCE [LARGE SCALE GENOMIC DNA]</scope>
    <source>
        <strain evidence="1 2">DSM 44468</strain>
    </source>
</reference>
<evidence type="ECO:0000313" key="2">
    <source>
        <dbReference type="Proteomes" id="UP000199025"/>
    </source>
</evidence>
<protein>
    <submittedName>
        <fullName evidence="1">Uncharacterized protein</fullName>
    </submittedName>
</protein>
<sequence length="74" mass="7766">MVGTTTEPTLFAPVLELMGQRPSAAAPSEDRTRWLLRMAEALGEAGLIEAADTAREAAVEIVRETVEAVAGGGR</sequence>
<keyword evidence="2" id="KW-1185">Reference proteome</keyword>